<dbReference type="SMART" id="SM00822">
    <property type="entry name" value="PKS_KR"/>
    <property type="match status" value="1"/>
</dbReference>
<feature type="domain" description="Ketoreductase" evidence="3">
    <location>
        <begin position="6"/>
        <end position="193"/>
    </location>
</feature>
<dbReference type="InterPro" id="IPR002347">
    <property type="entry name" value="SDR_fam"/>
</dbReference>
<dbReference type="EMBL" id="UINC01087928">
    <property type="protein sequence ID" value="SVC37719.1"/>
    <property type="molecule type" value="Genomic_DNA"/>
</dbReference>
<dbReference type="PANTHER" id="PTHR42760">
    <property type="entry name" value="SHORT-CHAIN DEHYDROGENASES/REDUCTASES FAMILY MEMBER"/>
    <property type="match status" value="1"/>
</dbReference>
<comment type="similarity">
    <text evidence="1">Belongs to the short-chain dehydrogenases/reductases (SDR) family.</text>
</comment>
<gene>
    <name evidence="4" type="ORF">METZ01_LOCUS290573</name>
</gene>
<dbReference type="GO" id="GO:0030497">
    <property type="term" value="P:fatty acid elongation"/>
    <property type="evidence" value="ECO:0007669"/>
    <property type="project" value="TreeGrafter"/>
</dbReference>
<dbReference type="PANTHER" id="PTHR42760:SF135">
    <property type="entry name" value="BLL7886 PROTEIN"/>
    <property type="match status" value="1"/>
</dbReference>
<protein>
    <recommendedName>
        <fullName evidence="3">Ketoreductase domain-containing protein</fullName>
    </recommendedName>
</protein>
<dbReference type="InterPro" id="IPR057326">
    <property type="entry name" value="KR_dom"/>
</dbReference>
<dbReference type="SUPFAM" id="SSF51735">
    <property type="entry name" value="NAD(P)-binding Rossmann-fold domains"/>
    <property type="match status" value="1"/>
</dbReference>
<proteinExistence type="inferred from homology"/>
<organism evidence="4">
    <name type="scientific">marine metagenome</name>
    <dbReference type="NCBI Taxonomy" id="408172"/>
    <lineage>
        <taxon>unclassified sequences</taxon>
        <taxon>metagenomes</taxon>
        <taxon>ecological metagenomes</taxon>
    </lineage>
</organism>
<dbReference type="InterPro" id="IPR020904">
    <property type="entry name" value="Sc_DH/Rdtase_CS"/>
</dbReference>
<evidence type="ECO:0000259" key="3">
    <source>
        <dbReference type="SMART" id="SM00822"/>
    </source>
</evidence>
<dbReference type="InterPro" id="IPR036291">
    <property type="entry name" value="NAD(P)-bd_dom_sf"/>
</dbReference>
<dbReference type="Pfam" id="PF13561">
    <property type="entry name" value="adh_short_C2"/>
    <property type="match status" value="1"/>
</dbReference>
<dbReference type="PRINTS" id="PR00080">
    <property type="entry name" value="SDRFAMILY"/>
</dbReference>
<dbReference type="FunFam" id="3.40.50.720:FF:000173">
    <property type="entry name" value="3-oxoacyl-[acyl-carrier protein] reductase"/>
    <property type="match status" value="1"/>
</dbReference>
<reference evidence="4" key="1">
    <citation type="submission" date="2018-05" db="EMBL/GenBank/DDBJ databases">
        <authorList>
            <person name="Lanie J.A."/>
            <person name="Ng W.-L."/>
            <person name="Kazmierczak K.M."/>
            <person name="Andrzejewski T.M."/>
            <person name="Davidsen T.M."/>
            <person name="Wayne K.J."/>
            <person name="Tettelin H."/>
            <person name="Glass J.I."/>
            <person name="Rusch D."/>
            <person name="Podicherti R."/>
            <person name="Tsui H.-C.T."/>
            <person name="Winkler M.E."/>
        </authorList>
    </citation>
    <scope>NUCLEOTIDE SEQUENCE</scope>
</reference>
<evidence type="ECO:0000313" key="4">
    <source>
        <dbReference type="EMBL" id="SVC37719.1"/>
    </source>
</evidence>
<dbReference type="Gene3D" id="3.40.50.720">
    <property type="entry name" value="NAD(P)-binding Rossmann-like Domain"/>
    <property type="match status" value="1"/>
</dbReference>
<dbReference type="NCBIfam" id="NF006072">
    <property type="entry name" value="PRK08217.1"/>
    <property type="match status" value="1"/>
</dbReference>
<accession>A0A382LLX3</accession>
<dbReference type="AlphaFoldDB" id="A0A382LLX3"/>
<dbReference type="GO" id="GO:0016616">
    <property type="term" value="F:oxidoreductase activity, acting on the CH-OH group of donors, NAD or NADP as acceptor"/>
    <property type="evidence" value="ECO:0007669"/>
    <property type="project" value="TreeGrafter"/>
</dbReference>
<evidence type="ECO:0000256" key="2">
    <source>
        <dbReference type="ARBA" id="ARBA00023002"/>
    </source>
</evidence>
<name>A0A382LLX3_9ZZZZ</name>
<keyword evidence="2" id="KW-0560">Oxidoreductase</keyword>
<dbReference type="PROSITE" id="PS00061">
    <property type="entry name" value="ADH_SHORT"/>
    <property type="match status" value="1"/>
</dbReference>
<dbReference type="PRINTS" id="PR00081">
    <property type="entry name" value="GDHRDH"/>
</dbReference>
<evidence type="ECO:0000256" key="1">
    <source>
        <dbReference type="ARBA" id="ARBA00006484"/>
    </source>
</evidence>
<sequence length="252" mass="27522">MEIENKVFVITGAAQGLGKTFAEDLAARNARLALVDVNKEALEQVVATCSKSGIEARSYQVNVADESAVEALFNQVSKDFGTVDVLINNAGITRDGLIVRIKDGEIRKMSLANWQAVIDVNLTGSFLCGREFFVKLLEQKKSGVCINISSISRSGNQGQSNYTATKAGVAEMTVTWAKEMARHGIRVGAIAPGYINTEMVAAIREDVKQKIIEQIPTRRLGEPSEISHSVFYILENDYFTGRVIECDGGMRI</sequence>